<dbReference type="Proteomes" id="UP000319252">
    <property type="component" value="Unassembled WGS sequence"/>
</dbReference>
<evidence type="ECO:0000313" key="7">
    <source>
        <dbReference type="Proteomes" id="UP000494246"/>
    </source>
</evidence>
<protein>
    <submittedName>
        <fullName evidence="1">Uncharacterized protein</fullName>
    </submittedName>
</protein>
<dbReference type="Proteomes" id="UP000494246">
    <property type="component" value="Unassembled WGS sequence"/>
</dbReference>
<evidence type="ECO:0000313" key="6">
    <source>
        <dbReference type="Proteomes" id="UP000494179"/>
    </source>
</evidence>
<dbReference type="AlphaFoldDB" id="A0A564S437"/>
<reference evidence="1 5" key="1">
    <citation type="submission" date="2019-07" db="EMBL/GenBank/DDBJ databases">
        <authorList>
            <person name="Chang H.-W."/>
            <person name="Raman A."/>
            <person name="Venkatesh S."/>
            <person name="Gehrig J."/>
        </authorList>
    </citation>
    <scope>NUCLEOTIDE SEQUENCE [LARGE SCALE GENOMIC DNA]</scope>
    <source>
        <strain evidence="1">B.longum_ssp_infantis_4</strain>
    </source>
</reference>
<dbReference type="EMBL" id="CABWKH010000012">
    <property type="protein sequence ID" value="VWQ34617.1"/>
    <property type="molecule type" value="Genomic_DNA"/>
</dbReference>
<dbReference type="EMBL" id="CABWKI010000027">
    <property type="protein sequence ID" value="VWQ36215.1"/>
    <property type="molecule type" value="Genomic_DNA"/>
</dbReference>
<evidence type="ECO:0000313" key="4">
    <source>
        <dbReference type="EMBL" id="VWQ36215.1"/>
    </source>
</evidence>
<evidence type="ECO:0000313" key="5">
    <source>
        <dbReference type="Proteomes" id="UP000319252"/>
    </source>
</evidence>
<evidence type="ECO:0000313" key="3">
    <source>
        <dbReference type="EMBL" id="VWQ34617.1"/>
    </source>
</evidence>
<dbReference type="Proteomes" id="UP000494179">
    <property type="component" value="Unassembled WGS sequence"/>
</dbReference>
<dbReference type="EMBL" id="CABHML010000069">
    <property type="protein sequence ID" value="VUW84512.1"/>
    <property type="molecule type" value="Genomic_DNA"/>
</dbReference>
<dbReference type="EMBL" id="CABWKE010000029">
    <property type="protein sequence ID" value="VWQ28466.1"/>
    <property type="molecule type" value="Genomic_DNA"/>
</dbReference>
<evidence type="ECO:0000313" key="2">
    <source>
        <dbReference type="EMBL" id="VWQ28466.1"/>
    </source>
</evidence>
<organism evidence="1 5">
    <name type="scientific">Bifidobacterium longum subsp. infantis</name>
    <dbReference type="NCBI Taxonomy" id="1682"/>
    <lineage>
        <taxon>Bacteria</taxon>
        <taxon>Bacillati</taxon>
        <taxon>Actinomycetota</taxon>
        <taxon>Actinomycetes</taxon>
        <taxon>Bifidobacteriales</taxon>
        <taxon>Bifidobacteriaceae</taxon>
        <taxon>Bifidobacterium</taxon>
    </lineage>
</organism>
<gene>
    <name evidence="3" type="ORF">BIFLH23_00811</name>
    <name evidence="4" type="ORF">BIFLH664_01352</name>
    <name evidence="2" type="ORF">BIFLH665_01575</name>
    <name evidence="1" type="ORF">BLONGUMMC1_01772</name>
</gene>
<evidence type="ECO:0000313" key="1">
    <source>
        <dbReference type="EMBL" id="VUW84512.1"/>
    </source>
</evidence>
<sequence>MLFLIRGNDKWPKCFAEELRLRQFIETLKLLGKIILIMMESFRVEICNDSLRMLTLITSLSFTKIESNGIYFFPLI</sequence>
<name>A0A564S437_BIFLI</name>
<reference evidence="6 7" key="2">
    <citation type="submission" date="2019-10" db="EMBL/GenBank/DDBJ databases">
        <authorList>
            <consortium name="Melissa Lawson"/>
            <person name="O'neill I."/>
        </authorList>
    </citation>
    <scope>NUCLEOTIDE SEQUENCE [LARGE SCALE GENOMIC DNA]</scope>
    <source>
        <strain evidence="3">LH_23</strain>
        <strain evidence="4">LH_664</strain>
        <strain evidence="2">LH_665</strain>
    </source>
</reference>
<accession>A0A564S437</accession>
<dbReference type="Proteomes" id="UP000494270">
    <property type="component" value="Unassembled WGS sequence"/>
</dbReference>
<proteinExistence type="predicted"/>